<evidence type="ECO:0000313" key="1">
    <source>
        <dbReference type="EMBL" id="CAD2219876.1"/>
    </source>
</evidence>
<dbReference type="AlphaFoldDB" id="S9THA5"/>
<dbReference type="Proteomes" id="UP000515908">
    <property type="component" value="Chromosome 15"/>
</dbReference>
<name>S9THA5_9TRYP</name>
<gene>
    <name evidence="1" type="ORF">ADEAN_000738900</name>
</gene>
<sequence length="222" mass="24135">MNERGTSCVSSLTNKHNGLPQYGCYRETQVQRQQSQPHYKESEPPAACNCCGLCIINCEVNCCRGCGRGCKDCGLPCRYPTLCCLGSCAPCCLCVESCCCLPCALQANRLLIRQHYQLPPDPCIDACPLGCYNCCLGTLYGCYCCCPSRHSKPSNVHRVNPYTYPSQGGCCLQCARGWSGCCSALCMCWTAGCALAQNTDHLERQGYPLPSVFSPPDIAGMR</sequence>
<proteinExistence type="predicted"/>
<evidence type="ECO:0000313" key="2">
    <source>
        <dbReference type="Proteomes" id="UP000515908"/>
    </source>
</evidence>
<protein>
    <recommendedName>
        <fullName evidence="3">PLAC8 family</fullName>
    </recommendedName>
</protein>
<dbReference type="VEuPathDB" id="TriTrypDB:ADEAN_000738900"/>
<dbReference type="EMBL" id="LR877159">
    <property type="protein sequence ID" value="CAD2219876.1"/>
    <property type="molecule type" value="Genomic_DNA"/>
</dbReference>
<keyword evidence="2" id="KW-1185">Reference proteome</keyword>
<accession>S9THA5</accession>
<organism evidence="1 2">
    <name type="scientific">Angomonas deanei</name>
    <dbReference type="NCBI Taxonomy" id="59799"/>
    <lineage>
        <taxon>Eukaryota</taxon>
        <taxon>Discoba</taxon>
        <taxon>Euglenozoa</taxon>
        <taxon>Kinetoplastea</taxon>
        <taxon>Metakinetoplastina</taxon>
        <taxon>Trypanosomatida</taxon>
        <taxon>Trypanosomatidae</taxon>
        <taxon>Strigomonadinae</taxon>
        <taxon>Angomonas</taxon>
    </lineage>
</organism>
<evidence type="ECO:0008006" key="3">
    <source>
        <dbReference type="Google" id="ProtNLM"/>
    </source>
</evidence>
<reference evidence="1 2" key="1">
    <citation type="submission" date="2020-08" db="EMBL/GenBank/DDBJ databases">
        <authorList>
            <person name="Newling K."/>
            <person name="Davey J."/>
            <person name="Forrester S."/>
        </authorList>
    </citation>
    <scope>NUCLEOTIDE SEQUENCE [LARGE SCALE GENOMIC DNA]</scope>
    <source>
        <strain evidence="2">Crithidia deanei Carvalho (ATCC PRA-265)</strain>
    </source>
</reference>